<proteinExistence type="inferred from homology"/>
<evidence type="ECO:0000256" key="1">
    <source>
        <dbReference type="ARBA" id="ARBA00004141"/>
    </source>
</evidence>
<dbReference type="Gene3D" id="1.20.58.340">
    <property type="entry name" value="Magnesium transport protein CorA, transmembrane region"/>
    <property type="match status" value="2"/>
</dbReference>
<sequence>MIQAFVLRDGQLRSANGNREQANVFIMSSPKNTELQSLCRQFNLDPVIFNECNSAEEVSRFHEVTSTALEHLQLLVIFDFNVHYSEITDQLTPTILIFNTDHLFLCTQNAANALDELTVAVQEHQQVSALVAHLINFWQGHLIQALDSYEKQINYLNQAAQKAIKDHELRQLTSLMRRLVFLEHTINDQSETITAFEKSAIAQTINSQMLLDIKTNQRRLAKAIHIYRDVLELLNGLYMGIMDNNLNHLMKFLDSAGLILATAALLSGFMGMNVGGMPWKSSEYGFWIILGIALLVAVGISIYLRRKSYTD</sequence>
<dbReference type="InterPro" id="IPR002523">
    <property type="entry name" value="MgTranspt_CorA/ZnTranspt_ZntB"/>
</dbReference>
<dbReference type="SUPFAM" id="SSF143865">
    <property type="entry name" value="CorA soluble domain-like"/>
    <property type="match status" value="1"/>
</dbReference>
<keyword evidence="4 6" id="KW-1133">Transmembrane helix</keyword>
<dbReference type="EMBL" id="GG698805">
    <property type="protein sequence ID" value="EEU29845.1"/>
    <property type="molecule type" value="Genomic_DNA"/>
</dbReference>
<evidence type="ECO:0000313" key="7">
    <source>
        <dbReference type="EMBL" id="EEU29845.1"/>
    </source>
</evidence>
<accession>C7XX25</accession>
<evidence type="ECO:0000256" key="2">
    <source>
        <dbReference type="ARBA" id="ARBA00009765"/>
    </source>
</evidence>
<protein>
    <submittedName>
        <fullName evidence="7">CorA-like protein</fullName>
    </submittedName>
</protein>
<dbReference type="Proteomes" id="UP000003987">
    <property type="component" value="Unassembled WGS sequence"/>
</dbReference>
<gene>
    <name evidence="7" type="ORF">HMPREF0501_01310</name>
</gene>
<dbReference type="AlphaFoldDB" id="C7XX25"/>
<dbReference type="SUPFAM" id="SSF144083">
    <property type="entry name" value="Magnesium transport protein CorA, transmembrane region"/>
    <property type="match status" value="1"/>
</dbReference>
<evidence type="ECO:0000313" key="8">
    <source>
        <dbReference type="Proteomes" id="UP000003987"/>
    </source>
</evidence>
<name>C7XX25_9LACO</name>
<keyword evidence="5 6" id="KW-0472">Membrane</keyword>
<evidence type="ECO:0000256" key="4">
    <source>
        <dbReference type="ARBA" id="ARBA00022989"/>
    </source>
</evidence>
<dbReference type="RefSeq" id="WP_006917182.1">
    <property type="nucleotide sequence ID" value="NZ_GG698805.1"/>
</dbReference>
<organism evidence="7 8">
    <name type="scientific">Limosilactobacillus coleohominis 101-4-CHN</name>
    <dbReference type="NCBI Taxonomy" id="575594"/>
    <lineage>
        <taxon>Bacteria</taxon>
        <taxon>Bacillati</taxon>
        <taxon>Bacillota</taxon>
        <taxon>Bacilli</taxon>
        <taxon>Lactobacillales</taxon>
        <taxon>Lactobacillaceae</taxon>
        <taxon>Limosilactobacillus</taxon>
    </lineage>
</organism>
<dbReference type="GO" id="GO:0016020">
    <property type="term" value="C:membrane"/>
    <property type="evidence" value="ECO:0007669"/>
    <property type="project" value="UniProtKB-SubCell"/>
</dbReference>
<dbReference type="STRING" id="575594.HMPREF0501_01310"/>
<reference evidence="7 8" key="1">
    <citation type="submission" date="2009-06" db="EMBL/GenBank/DDBJ databases">
        <title>The Genome Sequence of Lactobacillus coleohominis strain 101-4-CHN.</title>
        <authorList>
            <consortium name="The Broad Institute Genome Sequencing Platform"/>
            <person name="Ward D."/>
            <person name="Young S.K."/>
            <person name="Zeng Q."/>
            <person name="Koehrsen M."/>
            <person name="Alvarado L."/>
            <person name="Berlin A."/>
            <person name="Borenstein D."/>
            <person name="Chen Z."/>
            <person name="Engels R."/>
            <person name="Freedman E."/>
            <person name="Gellesch M."/>
            <person name="Goldberg J."/>
            <person name="Griggs A."/>
            <person name="Gujja S."/>
            <person name="Heiman D."/>
            <person name="Hepburn T."/>
            <person name="Howarth C."/>
            <person name="Jen D."/>
            <person name="Larson L."/>
            <person name="Lewis B."/>
            <person name="Mehta T."/>
            <person name="Park D."/>
            <person name="Pearson M."/>
            <person name="Roberts A."/>
            <person name="Saif S."/>
            <person name="Shea T."/>
            <person name="Shenoy N."/>
            <person name="Sisk P."/>
            <person name="Stolte C."/>
            <person name="Sykes S."/>
            <person name="Walk T."/>
            <person name="White J."/>
            <person name="Yandava C."/>
            <person name="Liu Y."/>
            <person name="Xu Q."/>
            <person name="Lander E."/>
            <person name="Nusbaum C."/>
            <person name="Galagan J."/>
            <person name="Birren B."/>
        </authorList>
    </citation>
    <scope>NUCLEOTIDE SEQUENCE [LARGE SCALE GENOMIC DNA]</scope>
    <source>
        <strain evidence="7 8">101-4-CHN</strain>
    </source>
</reference>
<evidence type="ECO:0000256" key="3">
    <source>
        <dbReference type="ARBA" id="ARBA00022692"/>
    </source>
</evidence>
<dbReference type="CDD" id="cd12827">
    <property type="entry name" value="EcCorA_ZntB-like_u2"/>
    <property type="match status" value="1"/>
</dbReference>
<dbReference type="InterPro" id="IPR047199">
    <property type="entry name" value="CorA-like"/>
</dbReference>
<dbReference type="PANTHER" id="PTHR47891">
    <property type="entry name" value="TRANSPORTER-RELATED"/>
    <property type="match status" value="1"/>
</dbReference>
<keyword evidence="3 6" id="KW-0812">Transmembrane</keyword>
<dbReference type="InterPro" id="IPR045863">
    <property type="entry name" value="CorA_TM1_TM2"/>
</dbReference>
<comment type="subcellular location">
    <subcellularLocation>
        <location evidence="1">Membrane</location>
        <topology evidence="1">Multi-pass membrane protein</topology>
    </subcellularLocation>
</comment>
<dbReference type="HOGENOM" id="CLU_007127_8_3_9"/>
<evidence type="ECO:0000256" key="5">
    <source>
        <dbReference type="ARBA" id="ARBA00023136"/>
    </source>
</evidence>
<dbReference type="GO" id="GO:0046873">
    <property type="term" value="F:metal ion transmembrane transporter activity"/>
    <property type="evidence" value="ECO:0007669"/>
    <property type="project" value="InterPro"/>
</dbReference>
<keyword evidence="8" id="KW-1185">Reference proteome</keyword>
<dbReference type="OrthoDB" id="9803416at2"/>
<feature type="transmembrane region" description="Helical" evidence="6">
    <location>
        <begin position="252"/>
        <end position="272"/>
    </location>
</feature>
<dbReference type="Pfam" id="PF01544">
    <property type="entry name" value="CorA"/>
    <property type="match status" value="1"/>
</dbReference>
<dbReference type="InterPro" id="IPR045861">
    <property type="entry name" value="CorA_cytoplasmic_dom"/>
</dbReference>
<evidence type="ECO:0000256" key="6">
    <source>
        <dbReference type="SAM" id="Phobius"/>
    </source>
</evidence>
<feature type="transmembrane region" description="Helical" evidence="6">
    <location>
        <begin position="284"/>
        <end position="304"/>
    </location>
</feature>
<dbReference type="eggNOG" id="COG0598">
    <property type="taxonomic scope" value="Bacteria"/>
</dbReference>
<comment type="similarity">
    <text evidence="2">Belongs to the CorA metal ion transporter (MIT) (TC 1.A.35) family.</text>
</comment>
<dbReference type="PANTHER" id="PTHR47891:SF1">
    <property type="entry name" value="CORA-MAGNESIUM AND COBALT TRANSPORTER"/>
    <property type="match status" value="1"/>
</dbReference>